<proteinExistence type="predicted"/>
<dbReference type="InterPro" id="IPR050923">
    <property type="entry name" value="Cell_Proc_Reg/RNA_Proc"/>
</dbReference>
<evidence type="ECO:0000313" key="2">
    <source>
        <dbReference type="EMBL" id="KAL1515462.1"/>
    </source>
</evidence>
<feature type="domain" description="FHA" evidence="1">
    <location>
        <begin position="25"/>
        <end position="75"/>
    </location>
</feature>
<dbReference type="EMBL" id="JBGBPQ010000011">
    <property type="protein sequence ID" value="KAL1515462.1"/>
    <property type="molecule type" value="Genomic_DNA"/>
</dbReference>
<sequence>MAAVLQAWKEGSLLEQIDVSTPRTYSIGRSEAADIVVEHPSCSRKHAELVVSPCGSVRIVDLSSAQGTWVDNRRLLAGEPASLRDLSRITFAASSRVYLLKLAAQAEVATTGLSAQEKRKLLWGNKRDAAGVSGAPRRTAAANASGWSAQAAALGDSERQEKFLSLMGAKRHKADLSPQDAAAPEAAAAQRRQEAMFAQLEAQFHQASSSGKRSL</sequence>
<dbReference type="Pfam" id="PF15477">
    <property type="entry name" value="SMAP"/>
    <property type="match status" value="1"/>
</dbReference>
<reference evidence="2 3" key="1">
    <citation type="journal article" date="2024" name="Science">
        <title>Giant polyketide synthase enzymes in the biosynthesis of giant marine polyether toxins.</title>
        <authorList>
            <person name="Fallon T.R."/>
            <person name="Shende V.V."/>
            <person name="Wierzbicki I.H."/>
            <person name="Pendleton A.L."/>
            <person name="Watervoot N.F."/>
            <person name="Auber R.P."/>
            <person name="Gonzalez D.J."/>
            <person name="Wisecaver J.H."/>
            <person name="Moore B.S."/>
        </authorList>
    </citation>
    <scope>NUCLEOTIDE SEQUENCE [LARGE SCALE GENOMIC DNA]</scope>
    <source>
        <strain evidence="2 3">12B1</strain>
    </source>
</reference>
<dbReference type="PANTHER" id="PTHR23308">
    <property type="entry name" value="NUCLEAR INHIBITOR OF PROTEIN PHOSPHATASE-1"/>
    <property type="match status" value="1"/>
</dbReference>
<organism evidence="2 3">
    <name type="scientific">Prymnesium parvum</name>
    <name type="common">Toxic golden alga</name>
    <dbReference type="NCBI Taxonomy" id="97485"/>
    <lineage>
        <taxon>Eukaryota</taxon>
        <taxon>Haptista</taxon>
        <taxon>Haptophyta</taxon>
        <taxon>Prymnesiophyceae</taxon>
        <taxon>Prymnesiales</taxon>
        <taxon>Prymnesiaceae</taxon>
        <taxon>Prymnesium</taxon>
    </lineage>
</organism>
<name>A0AB34JAP3_PRYPA</name>
<dbReference type="SUPFAM" id="SSF49879">
    <property type="entry name" value="SMAD/FHA domain"/>
    <property type="match status" value="1"/>
</dbReference>
<dbReference type="Proteomes" id="UP001515480">
    <property type="component" value="Unassembled WGS sequence"/>
</dbReference>
<accession>A0AB34JAP3</accession>
<gene>
    <name evidence="2" type="ORF">AB1Y20_002086</name>
</gene>
<dbReference type="PROSITE" id="PS50006">
    <property type="entry name" value="FHA_DOMAIN"/>
    <property type="match status" value="1"/>
</dbReference>
<evidence type="ECO:0000313" key="3">
    <source>
        <dbReference type="Proteomes" id="UP001515480"/>
    </source>
</evidence>
<dbReference type="Gene3D" id="2.60.200.20">
    <property type="match status" value="1"/>
</dbReference>
<dbReference type="Pfam" id="PF00498">
    <property type="entry name" value="FHA"/>
    <property type="match status" value="1"/>
</dbReference>
<dbReference type="InterPro" id="IPR000253">
    <property type="entry name" value="FHA_dom"/>
</dbReference>
<protein>
    <recommendedName>
        <fullName evidence="1">FHA domain-containing protein</fullName>
    </recommendedName>
</protein>
<dbReference type="InterPro" id="IPR008984">
    <property type="entry name" value="SMAD_FHA_dom_sf"/>
</dbReference>
<comment type="caution">
    <text evidence="2">The sequence shown here is derived from an EMBL/GenBank/DDBJ whole genome shotgun (WGS) entry which is preliminary data.</text>
</comment>
<dbReference type="InterPro" id="IPR028124">
    <property type="entry name" value="SMAP_dom"/>
</dbReference>
<keyword evidence="3" id="KW-1185">Reference proteome</keyword>
<evidence type="ECO:0000259" key="1">
    <source>
        <dbReference type="PROSITE" id="PS50006"/>
    </source>
</evidence>
<dbReference type="SMART" id="SM00240">
    <property type="entry name" value="FHA"/>
    <property type="match status" value="1"/>
</dbReference>
<dbReference type="AlphaFoldDB" id="A0AB34JAP3"/>